<accession>A0A7I8X6W8</accession>
<evidence type="ECO:0000256" key="1">
    <source>
        <dbReference type="SAM" id="SignalP"/>
    </source>
</evidence>
<gene>
    <name evidence="2" type="ORF">BXYJ_LOCUS11930</name>
</gene>
<proteinExistence type="predicted"/>
<comment type="caution">
    <text evidence="2">The sequence shown here is derived from an EMBL/GenBank/DDBJ whole genome shotgun (WGS) entry which is preliminary data.</text>
</comment>
<protein>
    <submittedName>
        <fullName evidence="2">(pine wood nematode) hypothetical protein</fullName>
    </submittedName>
</protein>
<reference evidence="2" key="1">
    <citation type="submission" date="2020-09" db="EMBL/GenBank/DDBJ databases">
        <authorList>
            <person name="Kikuchi T."/>
        </authorList>
    </citation>
    <scope>NUCLEOTIDE SEQUENCE</scope>
    <source>
        <strain evidence="2">Ka4C1</strain>
    </source>
</reference>
<sequence>MSLLTRILCTLTVVGITIAITHASPMDRSALKKASDNPQWEDLGWAWGKRSVAVELVDPEDVMLQRYVRSMKAIKKNPDWHDLGWAWGNNQLSRKGTCEKMISVLVVFLLSMNPSEAIFWDLLGLGGGGGCCGGYGQGGYGGDPFGQAFQGIQQDYGVQQGYGLQQGYGVRQPVVSYRIPSYVSRPAARPVTYIIRKKYYRPVIERTTVEVAQEKYSQPSVSAYNEGPVASASSSSYNQATVSSSYNAGAGAGASYTQSEIAPAVAETAEEVPATYSNTAPQSTSYNAASSATSYRKIIRS</sequence>
<feature type="chain" id="PRO_5036204481" evidence="1">
    <location>
        <begin position="24"/>
        <end position="301"/>
    </location>
</feature>
<keyword evidence="1" id="KW-0732">Signal</keyword>
<name>A0A7I8X6W8_BURXY</name>
<dbReference type="EMBL" id="CAJFCV020000005">
    <property type="protein sequence ID" value="CAG9123337.1"/>
    <property type="molecule type" value="Genomic_DNA"/>
</dbReference>
<dbReference type="Proteomes" id="UP000659654">
    <property type="component" value="Unassembled WGS sequence"/>
</dbReference>
<organism evidence="2 3">
    <name type="scientific">Bursaphelenchus xylophilus</name>
    <name type="common">Pinewood nematode worm</name>
    <name type="synonym">Aphelenchoides xylophilus</name>
    <dbReference type="NCBI Taxonomy" id="6326"/>
    <lineage>
        <taxon>Eukaryota</taxon>
        <taxon>Metazoa</taxon>
        <taxon>Ecdysozoa</taxon>
        <taxon>Nematoda</taxon>
        <taxon>Chromadorea</taxon>
        <taxon>Rhabditida</taxon>
        <taxon>Tylenchina</taxon>
        <taxon>Tylenchomorpha</taxon>
        <taxon>Aphelenchoidea</taxon>
        <taxon>Aphelenchoididae</taxon>
        <taxon>Bursaphelenchus</taxon>
    </lineage>
</organism>
<evidence type="ECO:0000313" key="2">
    <source>
        <dbReference type="EMBL" id="CAD5231834.1"/>
    </source>
</evidence>
<dbReference type="AlphaFoldDB" id="A0A7I8X6W8"/>
<dbReference type="EMBL" id="CAJFDI010000005">
    <property type="protein sequence ID" value="CAD5231834.1"/>
    <property type="molecule type" value="Genomic_DNA"/>
</dbReference>
<dbReference type="Proteomes" id="UP000582659">
    <property type="component" value="Unassembled WGS sequence"/>
</dbReference>
<evidence type="ECO:0000313" key="3">
    <source>
        <dbReference type="Proteomes" id="UP000659654"/>
    </source>
</evidence>
<keyword evidence="3" id="KW-1185">Reference proteome</keyword>
<dbReference type="OrthoDB" id="5781848at2759"/>
<feature type="signal peptide" evidence="1">
    <location>
        <begin position="1"/>
        <end position="23"/>
    </location>
</feature>